<protein>
    <submittedName>
        <fullName evidence="6">TetR/AcrR family transcriptional regulator</fullName>
    </submittedName>
</protein>
<gene>
    <name evidence="6" type="ORF">ACFSB2_25415</name>
</gene>
<dbReference type="EMBL" id="JBHUCX010000099">
    <property type="protein sequence ID" value="MFD1678011.1"/>
    <property type="molecule type" value="Genomic_DNA"/>
</dbReference>
<keyword evidence="3" id="KW-0804">Transcription</keyword>
<dbReference type="Gene3D" id="1.10.357.10">
    <property type="entry name" value="Tetracycline Repressor, domain 2"/>
    <property type="match status" value="1"/>
</dbReference>
<evidence type="ECO:0000313" key="7">
    <source>
        <dbReference type="Proteomes" id="UP001597079"/>
    </source>
</evidence>
<organism evidence="6 7">
    <name type="scientific">Alicyclobacillus fodiniaquatilis</name>
    <dbReference type="NCBI Taxonomy" id="1661150"/>
    <lineage>
        <taxon>Bacteria</taxon>
        <taxon>Bacillati</taxon>
        <taxon>Bacillota</taxon>
        <taxon>Bacilli</taxon>
        <taxon>Bacillales</taxon>
        <taxon>Alicyclobacillaceae</taxon>
        <taxon>Alicyclobacillus</taxon>
    </lineage>
</organism>
<sequence length="193" mass="22107">MSRPREFDVERALYQCMEVFWTKGYQSTSFEDLTSATGVKKQSLYCVCDGKRDLFLKALRLYKQRNINMLTEIVSQHESPLEKLERILETILNQCDEPIRKGCLMVNAALEFGTGDEDVTHEVKRMIIEMERILEEVIRDGQEQSLITIRQTSQALAAYLNNVLIGAKMMERSGASPQQIKALLRTSIALMLP</sequence>
<dbReference type="InterPro" id="IPR011075">
    <property type="entry name" value="TetR_C"/>
</dbReference>
<dbReference type="Pfam" id="PF00440">
    <property type="entry name" value="TetR_N"/>
    <property type="match status" value="1"/>
</dbReference>
<dbReference type="Pfam" id="PF16925">
    <property type="entry name" value="TetR_C_13"/>
    <property type="match status" value="1"/>
</dbReference>
<keyword evidence="1" id="KW-0805">Transcription regulation</keyword>
<dbReference type="InterPro" id="IPR001647">
    <property type="entry name" value="HTH_TetR"/>
</dbReference>
<evidence type="ECO:0000256" key="1">
    <source>
        <dbReference type="ARBA" id="ARBA00023015"/>
    </source>
</evidence>
<dbReference type="PANTHER" id="PTHR47506:SF1">
    <property type="entry name" value="HTH-TYPE TRANSCRIPTIONAL REGULATOR YJDC"/>
    <property type="match status" value="1"/>
</dbReference>
<feature type="domain" description="HTH tetR-type" evidence="4">
    <location>
        <begin position="17"/>
        <end position="56"/>
    </location>
</feature>
<evidence type="ECO:0000256" key="3">
    <source>
        <dbReference type="ARBA" id="ARBA00023163"/>
    </source>
</evidence>
<proteinExistence type="predicted"/>
<evidence type="ECO:0000259" key="4">
    <source>
        <dbReference type="Pfam" id="PF00440"/>
    </source>
</evidence>
<dbReference type="Proteomes" id="UP001597079">
    <property type="component" value="Unassembled WGS sequence"/>
</dbReference>
<dbReference type="RefSeq" id="WP_377945957.1">
    <property type="nucleotide sequence ID" value="NZ_JBHUCX010000099.1"/>
</dbReference>
<feature type="domain" description="Tetracyclin repressor-like C-terminal" evidence="5">
    <location>
        <begin position="80"/>
        <end position="185"/>
    </location>
</feature>
<dbReference type="InterPro" id="IPR009057">
    <property type="entry name" value="Homeodomain-like_sf"/>
</dbReference>
<evidence type="ECO:0000259" key="5">
    <source>
        <dbReference type="Pfam" id="PF16925"/>
    </source>
</evidence>
<reference evidence="7" key="1">
    <citation type="journal article" date="2019" name="Int. J. Syst. Evol. Microbiol.">
        <title>The Global Catalogue of Microorganisms (GCM) 10K type strain sequencing project: providing services to taxonomists for standard genome sequencing and annotation.</title>
        <authorList>
            <consortium name="The Broad Institute Genomics Platform"/>
            <consortium name="The Broad Institute Genome Sequencing Center for Infectious Disease"/>
            <person name="Wu L."/>
            <person name="Ma J."/>
        </authorList>
    </citation>
    <scope>NUCLEOTIDE SEQUENCE [LARGE SCALE GENOMIC DNA]</scope>
    <source>
        <strain evidence="7">CGMCC 1.12286</strain>
    </source>
</reference>
<name>A0ABW4JNI6_9BACL</name>
<evidence type="ECO:0000313" key="6">
    <source>
        <dbReference type="EMBL" id="MFD1678011.1"/>
    </source>
</evidence>
<keyword evidence="7" id="KW-1185">Reference proteome</keyword>
<dbReference type="InterPro" id="IPR036271">
    <property type="entry name" value="Tet_transcr_reg_TetR-rel_C_sf"/>
</dbReference>
<accession>A0ABW4JNI6</accession>
<dbReference type="SUPFAM" id="SSF46689">
    <property type="entry name" value="Homeodomain-like"/>
    <property type="match status" value="1"/>
</dbReference>
<comment type="caution">
    <text evidence="6">The sequence shown here is derived from an EMBL/GenBank/DDBJ whole genome shotgun (WGS) entry which is preliminary data.</text>
</comment>
<keyword evidence="2" id="KW-0238">DNA-binding</keyword>
<dbReference type="SUPFAM" id="SSF48498">
    <property type="entry name" value="Tetracyclin repressor-like, C-terminal domain"/>
    <property type="match status" value="1"/>
</dbReference>
<dbReference type="Gene3D" id="1.10.10.60">
    <property type="entry name" value="Homeodomain-like"/>
    <property type="match status" value="1"/>
</dbReference>
<dbReference type="PANTHER" id="PTHR47506">
    <property type="entry name" value="TRANSCRIPTIONAL REGULATORY PROTEIN"/>
    <property type="match status" value="1"/>
</dbReference>
<evidence type="ECO:0000256" key="2">
    <source>
        <dbReference type="ARBA" id="ARBA00023125"/>
    </source>
</evidence>